<evidence type="ECO:0000259" key="1">
    <source>
        <dbReference type="Pfam" id="PF13449"/>
    </source>
</evidence>
<dbReference type="PROSITE" id="PS51257">
    <property type="entry name" value="PROKAR_LIPOPROTEIN"/>
    <property type="match status" value="1"/>
</dbReference>
<dbReference type="EMBL" id="CP053661">
    <property type="protein sequence ID" value="QKD84755.1"/>
    <property type="molecule type" value="Genomic_DNA"/>
</dbReference>
<dbReference type="InterPro" id="IPR027372">
    <property type="entry name" value="Phytase-like_dom"/>
</dbReference>
<keyword evidence="3" id="KW-1185">Reference proteome</keyword>
<gene>
    <name evidence="2" type="ORF">HPC62_03805</name>
</gene>
<protein>
    <submittedName>
        <fullName evidence="2">Esterase-like activity of phytase family protein</fullName>
    </submittedName>
</protein>
<dbReference type="PANTHER" id="PTHR37957:SF1">
    <property type="entry name" value="PHYTASE-LIKE DOMAIN-CONTAINING PROTEIN"/>
    <property type="match status" value="1"/>
</dbReference>
<evidence type="ECO:0000313" key="2">
    <source>
        <dbReference type="EMBL" id="QKD84755.1"/>
    </source>
</evidence>
<organism evidence="2 3">
    <name type="scientific">Thermoleptolyngbya sichuanensis A183</name>
    <dbReference type="NCBI Taxonomy" id="2737172"/>
    <lineage>
        <taxon>Bacteria</taxon>
        <taxon>Bacillati</taxon>
        <taxon>Cyanobacteriota</taxon>
        <taxon>Cyanophyceae</taxon>
        <taxon>Oculatellales</taxon>
        <taxon>Oculatellaceae</taxon>
        <taxon>Thermoleptolyngbya</taxon>
        <taxon>Thermoleptolyngbya sichuanensis</taxon>
    </lineage>
</organism>
<dbReference type="Proteomes" id="UP000505210">
    <property type="component" value="Chromosome"/>
</dbReference>
<dbReference type="AlphaFoldDB" id="A0A6M8BR97"/>
<evidence type="ECO:0000313" key="3">
    <source>
        <dbReference type="Proteomes" id="UP000505210"/>
    </source>
</evidence>
<feature type="domain" description="Phytase-like" evidence="1">
    <location>
        <begin position="66"/>
        <end position="380"/>
    </location>
</feature>
<proteinExistence type="predicted"/>
<name>A0A6M8BR97_9CYAN</name>
<dbReference type="PANTHER" id="PTHR37957">
    <property type="entry name" value="BLR7070 PROTEIN"/>
    <property type="match status" value="1"/>
</dbReference>
<sequence length="394" mass="43085">MLNSRMLNSMLNGRRAIALPVLCLLLLGITGCTLPRVNAEERLFLPLAVDFLGEYRLPPQEFEGAPVGGLSGLTYDRQRDRLYALSDDRSNFGPARLYTLHLTLDQSDPANPRIGSVEVESVTPLLDEDGQPFAAGTVDPEAIALTPRQTVYIASEGIPSQNIPPFIDEFDLETGRRKSRLKLPERYLPAADASPRGVQENLGFESLTPDPSALGTAGYLEPFRLFAATESSLLQDLDAGPPGELPPLRLLHYLIGEDQATLLAEHLYYRDALPPEQGEPGLTELLAIDAGGQFLSLERAFTPQTGVTAQLFQMVMGNATDTSGMPQLQGDLSSIQPVRKRRLLNLGDLGIRLDNLEAMTLGPRLPDGSATLLLVSDDNFNPLQVTQFLLFRLR</sequence>
<dbReference type="KEGG" id="theu:HPC62_03805"/>
<dbReference type="Pfam" id="PF13449">
    <property type="entry name" value="Phytase-like"/>
    <property type="match status" value="1"/>
</dbReference>
<reference evidence="2 3" key="1">
    <citation type="submission" date="2020-05" db="EMBL/GenBank/DDBJ databases">
        <title>Complete genome sequence of of a novel Thermoleptolyngbya strain isolated from hot springs of Ganzi, Sichuan China.</title>
        <authorList>
            <person name="Tang J."/>
            <person name="Daroch M."/>
            <person name="Li L."/>
            <person name="Waleron K."/>
            <person name="Waleron M."/>
            <person name="Waleron M."/>
        </authorList>
    </citation>
    <scope>NUCLEOTIDE SEQUENCE [LARGE SCALE GENOMIC DNA]</scope>
    <source>
        <strain evidence="2 3">PKUAC-SCTA183</strain>
    </source>
</reference>
<accession>A0A6M8BR97</accession>